<gene>
    <name evidence="3" type="primary">TBLA0A02300</name>
    <name evidence="3" type="ORF">TBLA_0A02300</name>
</gene>
<accession>I2GV78</accession>
<feature type="region of interest" description="Disordered" evidence="1">
    <location>
        <begin position="1"/>
        <end position="52"/>
    </location>
</feature>
<dbReference type="KEGG" id="tbl:TBLA_0A02300"/>
<dbReference type="eggNOG" id="ENOG502QRC1">
    <property type="taxonomic scope" value="Eukaryota"/>
</dbReference>
<dbReference type="InterPro" id="IPR018647">
    <property type="entry name" value="SLFN_3-like_DNA/RNA_helicase"/>
</dbReference>
<evidence type="ECO:0000313" key="4">
    <source>
        <dbReference type="Proteomes" id="UP000002866"/>
    </source>
</evidence>
<dbReference type="FunCoup" id="I2GV78">
    <property type="interactions" value="50"/>
</dbReference>
<keyword evidence="4" id="KW-1185">Reference proteome</keyword>
<dbReference type="AlphaFoldDB" id="I2GV78"/>
<dbReference type="Proteomes" id="UP000002866">
    <property type="component" value="Chromosome 1"/>
</dbReference>
<evidence type="ECO:0000313" key="3">
    <source>
        <dbReference type="EMBL" id="CCH58030.1"/>
    </source>
</evidence>
<reference evidence="3 4" key="1">
    <citation type="journal article" date="2011" name="Proc. Natl. Acad. Sci. U.S.A.">
        <title>Evolutionary erosion of yeast sex chromosomes by mating-type switching accidents.</title>
        <authorList>
            <person name="Gordon J.L."/>
            <person name="Armisen D."/>
            <person name="Proux-Wera E."/>
            <person name="Oheigeartaigh S.S."/>
            <person name="Byrne K.P."/>
            <person name="Wolfe K.H."/>
        </authorList>
    </citation>
    <scope>NUCLEOTIDE SEQUENCE [LARGE SCALE GENOMIC DNA]</scope>
    <source>
        <strain evidence="4">ATCC 34711 / CBS 6284 / DSM 70876 / NBRC 10599 / NRRL Y-10934 / UCD 77-7</strain>
    </source>
</reference>
<dbReference type="InParanoid" id="I2GV78"/>
<name>I2GV78_HENB6</name>
<dbReference type="RefSeq" id="XP_004177549.1">
    <property type="nucleotide sequence ID" value="XM_004177501.1"/>
</dbReference>
<organism evidence="3 4">
    <name type="scientific">Henningerozyma blattae (strain ATCC 34711 / CBS 6284 / DSM 70876 / NBRC 10599 / NRRL Y-10934 / UCD 77-7)</name>
    <name type="common">Yeast</name>
    <name type="synonym">Tetrapisispora blattae</name>
    <dbReference type="NCBI Taxonomy" id="1071380"/>
    <lineage>
        <taxon>Eukaryota</taxon>
        <taxon>Fungi</taxon>
        <taxon>Dikarya</taxon>
        <taxon>Ascomycota</taxon>
        <taxon>Saccharomycotina</taxon>
        <taxon>Saccharomycetes</taxon>
        <taxon>Saccharomycetales</taxon>
        <taxon>Saccharomycetaceae</taxon>
        <taxon>Henningerozyma</taxon>
    </lineage>
</organism>
<dbReference type="SUPFAM" id="SSF52540">
    <property type="entry name" value="P-loop containing nucleoside triphosphate hydrolases"/>
    <property type="match status" value="1"/>
</dbReference>
<evidence type="ECO:0000259" key="2">
    <source>
        <dbReference type="Pfam" id="PF09848"/>
    </source>
</evidence>
<protein>
    <recommendedName>
        <fullName evidence="2">Schlafen group 3-like DNA/RNA helicase domain-containing protein</fullName>
    </recommendedName>
</protein>
<evidence type="ECO:0000256" key="1">
    <source>
        <dbReference type="SAM" id="MobiDB-lite"/>
    </source>
</evidence>
<dbReference type="OMA" id="LRMGSYW"/>
<dbReference type="OrthoDB" id="411123at2759"/>
<sequence>MTVVKRRYTRSTDQNNKSSIGNSVKKEFENGKSSFAHSRPRAKREKNDNKTADVSEAMNHLSHVKLSDEQLNLKNKIMDFAKSQLKNYNRNPSSGPSMFVIQGDAGTGKSVILNSLFNEIQKCSFGHSNNKIDDQVLENTSNFLIVNHPEMLKLYLRICKSFKYIPRSSLERPTSLINRLQKDKSMADIVIIDEAHLLSTSKDAFKRFYGENHLQDLLGLSKVLIIVYDSKQALRMGSYWDDDDSNNGSSLSNFYNQINPNQRDWYNLKEQFRVVAPKDVLNWISEISTVGKIPKFPDSAKKRLNYNSDSSDPRDNFDFKIWDDCGAMYEELKKLDAQYGQCRMLATYDFPYRLDGKDYYVTCGDNFKVRWDRYTPKVVTPWSERADTIDEVGSVYTIQGFDLNYAGVILGRSVKYDKLNDCIYLATELYDDRAGFTKKKNINDVDNVKQKIIMNSINVLLTRGVKGLYVYAWDPELRARLADTLKK</sequence>
<dbReference type="InterPro" id="IPR027417">
    <property type="entry name" value="P-loop_NTPase"/>
</dbReference>
<feature type="domain" description="Schlafen group 3-like DNA/RNA helicase" evidence="2">
    <location>
        <begin position="97"/>
        <end position="474"/>
    </location>
</feature>
<proteinExistence type="predicted"/>
<dbReference type="Pfam" id="PF09848">
    <property type="entry name" value="SLFN-g3_helicase"/>
    <property type="match status" value="1"/>
</dbReference>
<dbReference type="HOGENOM" id="CLU_009521_0_0_1"/>
<dbReference type="EMBL" id="HE806316">
    <property type="protein sequence ID" value="CCH58030.1"/>
    <property type="molecule type" value="Genomic_DNA"/>
</dbReference>
<dbReference type="Gene3D" id="3.40.50.300">
    <property type="entry name" value="P-loop containing nucleotide triphosphate hydrolases"/>
    <property type="match status" value="1"/>
</dbReference>
<feature type="compositionally biased region" description="Polar residues" evidence="1">
    <location>
        <begin position="11"/>
        <end position="22"/>
    </location>
</feature>
<dbReference type="GeneID" id="14493111"/>